<keyword evidence="1" id="KW-0812">Transmembrane</keyword>
<feature type="transmembrane region" description="Helical" evidence="1">
    <location>
        <begin position="50"/>
        <end position="70"/>
    </location>
</feature>
<proteinExistence type="predicted"/>
<protein>
    <submittedName>
        <fullName evidence="2">Uncharacterized protein</fullName>
    </submittedName>
</protein>
<keyword evidence="3" id="KW-1185">Reference proteome</keyword>
<keyword evidence="1" id="KW-1133">Transmembrane helix</keyword>
<gene>
    <name evidence="2" type="ORF">SAMN05444364_1455</name>
</gene>
<name>A0AAX2F774_9BACT</name>
<accession>A0AAX2F774</accession>
<comment type="caution">
    <text evidence="2">The sequence shown here is derived from an EMBL/GenBank/DDBJ whole genome shotgun (WGS) entry which is preliminary data.</text>
</comment>
<keyword evidence="1" id="KW-0472">Membrane</keyword>
<dbReference type="EMBL" id="FQWA01000045">
    <property type="protein sequence ID" value="SHG15802.1"/>
    <property type="molecule type" value="Genomic_DNA"/>
</dbReference>
<dbReference type="AlphaFoldDB" id="A0AAX2F774"/>
<dbReference type="Proteomes" id="UP000184105">
    <property type="component" value="Unassembled WGS sequence"/>
</dbReference>
<reference evidence="2 3" key="1">
    <citation type="submission" date="2016-11" db="EMBL/GenBank/DDBJ databases">
        <authorList>
            <person name="Varghese N."/>
            <person name="Submissions S."/>
        </authorList>
    </citation>
    <scope>NUCLEOTIDE SEQUENCE [LARGE SCALE GENOMIC DNA]</scope>
    <source>
        <strain evidence="2 3">DSM 22613</strain>
    </source>
</reference>
<organism evidence="2 3">
    <name type="scientific">Prevotella scopos JCM 17725</name>
    <dbReference type="NCBI Taxonomy" id="1236518"/>
    <lineage>
        <taxon>Bacteria</taxon>
        <taxon>Pseudomonadati</taxon>
        <taxon>Bacteroidota</taxon>
        <taxon>Bacteroidia</taxon>
        <taxon>Bacteroidales</taxon>
        <taxon>Prevotellaceae</taxon>
        <taxon>Prevotella</taxon>
    </lineage>
</organism>
<evidence type="ECO:0000313" key="3">
    <source>
        <dbReference type="Proteomes" id="UP000184105"/>
    </source>
</evidence>
<evidence type="ECO:0000313" key="2">
    <source>
        <dbReference type="EMBL" id="SHG15802.1"/>
    </source>
</evidence>
<evidence type="ECO:0000256" key="1">
    <source>
        <dbReference type="SAM" id="Phobius"/>
    </source>
</evidence>
<sequence length="74" mass="8344">MYAAIFADIVFSTFLSKDAMIELTEKLRGILCLLEDRYEGLWDRSIKSEFVLTGTLLSLTIALCLGLVAVKWNI</sequence>